<dbReference type="SUPFAM" id="SSF160059">
    <property type="entry name" value="PriA/YqbF domain"/>
    <property type="match status" value="1"/>
</dbReference>
<keyword evidence="3 5" id="KW-0235">DNA replication</keyword>
<dbReference type="PANTHER" id="PTHR12772:SF0">
    <property type="entry name" value="DNA REPLICATION COMPLEX GINS PROTEIN PSF2"/>
    <property type="match status" value="1"/>
</dbReference>
<dbReference type="InterPro" id="IPR007257">
    <property type="entry name" value="GINS_Psf2"/>
</dbReference>
<accession>A0ABQ8FCZ8</accession>
<protein>
    <recommendedName>
        <fullName evidence="5">DNA replication complex GINS protein PSF2</fullName>
    </recommendedName>
</protein>
<dbReference type="Pfam" id="PF05916">
    <property type="entry name" value="Sld5"/>
    <property type="match status" value="1"/>
</dbReference>
<dbReference type="CDD" id="cd21694">
    <property type="entry name" value="GINS_B_Psf2"/>
    <property type="match status" value="1"/>
</dbReference>
<dbReference type="InterPro" id="IPR036224">
    <property type="entry name" value="GINS_bundle-like_dom_sf"/>
</dbReference>
<sequence>MDALVAAEFLAENEHIYILPRESMNAMQLVTATYGPFRPLFRTSVPLWLALTFKAKDKCAIVPPEWMEPVHLQEMMTQEKTQVEFSSLPFHYVEIASALLESAADDIPHAEHIRQLLCDLREIRETKIRAGLEALDGQYLQMNHLGSVELETVRSTFSLAFNTLREFS</sequence>
<comment type="caution">
    <text evidence="8">The sequence shown here is derived from an EMBL/GenBank/DDBJ whole genome shotgun (WGS) entry which is preliminary data.</text>
</comment>
<name>A0ABQ8FCZ8_9FUNG</name>
<comment type="subunit">
    <text evidence="5">Component of the GINS complex.</text>
</comment>
<dbReference type="PIRSF" id="PIRSF028998">
    <property type="entry name" value="GINS_Psf2_subgr"/>
    <property type="match status" value="1"/>
</dbReference>
<dbReference type="CDD" id="cd11712">
    <property type="entry name" value="GINS_A_psf2"/>
    <property type="match status" value="1"/>
</dbReference>
<feature type="domain" description="DNA replication complex GINS protein PSF2 N-terminal" evidence="7">
    <location>
        <begin position="7"/>
        <end position="62"/>
    </location>
</feature>
<gene>
    <name evidence="8" type="ORF">BASA50_006391</name>
</gene>
<dbReference type="InterPro" id="IPR056784">
    <property type="entry name" value="PSF2_N"/>
</dbReference>
<dbReference type="PANTHER" id="PTHR12772">
    <property type="entry name" value="DNA REPLICATION COMPLEX GINS PROTEIN PSF2"/>
    <property type="match status" value="1"/>
</dbReference>
<organism evidence="8 9">
    <name type="scientific">Batrachochytrium salamandrivorans</name>
    <dbReference type="NCBI Taxonomy" id="1357716"/>
    <lineage>
        <taxon>Eukaryota</taxon>
        <taxon>Fungi</taxon>
        <taxon>Fungi incertae sedis</taxon>
        <taxon>Chytridiomycota</taxon>
        <taxon>Chytridiomycota incertae sedis</taxon>
        <taxon>Chytridiomycetes</taxon>
        <taxon>Rhizophydiales</taxon>
        <taxon>Rhizophydiales incertae sedis</taxon>
        <taxon>Batrachochytrium</taxon>
    </lineage>
</organism>
<reference evidence="8 9" key="1">
    <citation type="submission" date="2021-02" db="EMBL/GenBank/DDBJ databases">
        <title>Variation within the Batrachochytrium salamandrivorans European outbreak.</title>
        <authorList>
            <person name="Kelly M."/>
            <person name="Pasmans F."/>
            <person name="Shea T.P."/>
            <person name="Munoz J.F."/>
            <person name="Carranza S."/>
            <person name="Cuomo C.A."/>
            <person name="Martel A."/>
        </authorList>
    </citation>
    <scope>NUCLEOTIDE SEQUENCE [LARGE SCALE GENOMIC DNA]</scope>
    <source>
        <strain evidence="8 9">AMFP18/2</strain>
    </source>
</reference>
<evidence type="ECO:0000259" key="6">
    <source>
        <dbReference type="Pfam" id="PF05916"/>
    </source>
</evidence>
<comment type="subcellular location">
    <subcellularLocation>
        <location evidence="1 5">Nucleus</location>
    </subcellularLocation>
</comment>
<evidence type="ECO:0000256" key="2">
    <source>
        <dbReference type="ARBA" id="ARBA00010565"/>
    </source>
</evidence>
<dbReference type="InterPro" id="IPR021151">
    <property type="entry name" value="GINS_A"/>
</dbReference>
<dbReference type="Gene3D" id="1.20.58.1020">
    <property type="match status" value="1"/>
</dbReference>
<evidence type="ECO:0000313" key="9">
    <source>
        <dbReference type="Proteomes" id="UP001648503"/>
    </source>
</evidence>
<dbReference type="Pfam" id="PF25005">
    <property type="entry name" value="PSF2_N"/>
    <property type="match status" value="1"/>
</dbReference>
<evidence type="ECO:0000313" key="8">
    <source>
        <dbReference type="EMBL" id="KAH6594715.1"/>
    </source>
</evidence>
<feature type="domain" description="GINS subunit" evidence="6">
    <location>
        <begin position="66"/>
        <end position="162"/>
    </location>
</feature>
<keyword evidence="9" id="KW-1185">Reference proteome</keyword>
<keyword evidence="4 5" id="KW-0539">Nucleus</keyword>
<dbReference type="Gene3D" id="3.40.5.50">
    <property type="match status" value="1"/>
</dbReference>
<dbReference type="Proteomes" id="UP001648503">
    <property type="component" value="Unassembled WGS sequence"/>
</dbReference>
<evidence type="ECO:0000256" key="1">
    <source>
        <dbReference type="ARBA" id="ARBA00004123"/>
    </source>
</evidence>
<evidence type="ECO:0000256" key="4">
    <source>
        <dbReference type="ARBA" id="ARBA00023242"/>
    </source>
</evidence>
<dbReference type="SUPFAM" id="SSF158573">
    <property type="entry name" value="GINS helical bundle-like"/>
    <property type="match status" value="1"/>
</dbReference>
<evidence type="ECO:0000256" key="3">
    <source>
        <dbReference type="ARBA" id="ARBA00022705"/>
    </source>
</evidence>
<evidence type="ECO:0000259" key="7">
    <source>
        <dbReference type="Pfam" id="PF25005"/>
    </source>
</evidence>
<dbReference type="EMBL" id="JAFCIX010000330">
    <property type="protein sequence ID" value="KAH6594715.1"/>
    <property type="molecule type" value="Genomic_DNA"/>
</dbReference>
<proteinExistence type="inferred from homology"/>
<evidence type="ECO:0000256" key="5">
    <source>
        <dbReference type="PIRNR" id="PIRNR028998"/>
    </source>
</evidence>
<comment type="similarity">
    <text evidence="2 5">Belongs to the GINS2/PSF2 family.</text>
</comment>